<organism evidence="1 2">
    <name type="scientific">Dentiscutata heterogama</name>
    <dbReference type="NCBI Taxonomy" id="1316150"/>
    <lineage>
        <taxon>Eukaryota</taxon>
        <taxon>Fungi</taxon>
        <taxon>Fungi incertae sedis</taxon>
        <taxon>Mucoromycota</taxon>
        <taxon>Glomeromycotina</taxon>
        <taxon>Glomeromycetes</taxon>
        <taxon>Diversisporales</taxon>
        <taxon>Gigasporaceae</taxon>
        <taxon>Dentiscutata</taxon>
    </lineage>
</organism>
<evidence type="ECO:0000313" key="1">
    <source>
        <dbReference type="EMBL" id="CAG8513303.1"/>
    </source>
</evidence>
<reference evidence="1" key="1">
    <citation type="submission" date="2021-06" db="EMBL/GenBank/DDBJ databases">
        <authorList>
            <person name="Kallberg Y."/>
            <person name="Tangrot J."/>
            <person name="Rosling A."/>
        </authorList>
    </citation>
    <scope>NUCLEOTIDE SEQUENCE</scope>
    <source>
        <strain evidence="1">IL203A</strain>
    </source>
</reference>
<comment type="caution">
    <text evidence="1">The sequence shown here is derived from an EMBL/GenBank/DDBJ whole genome shotgun (WGS) entry which is preliminary data.</text>
</comment>
<dbReference type="EMBL" id="CAJVPU010003111">
    <property type="protein sequence ID" value="CAG8513303.1"/>
    <property type="molecule type" value="Genomic_DNA"/>
</dbReference>
<sequence>MKFHFAFFAFVFSSILNVQSYATLREDSIFDGCARIHNKFVTKKSNNFSYEDVKDCYERIPFDSLIASKTIESLTRLLDGFYPLLNKAKEPPQSGFSFKSRDILTELNLLKEKSFQNLYDFIINVKHFFYDMKEPHTLFISDCFSTFAFFTNITLYSVVKDDGEQIIKVFDDTIDSSNIDCEVTHINGRQAFEVIFEFAQDSVYTSRDIGVRFNTALDHNHSGYSFSVRAELPETPSIVYTLKCCKHTRSFNVTRNWVAFSNPKLLERFNNSRTYFTNICNATKENKHMSYSNGIRDTRISSNNIHRIMTKQAEGLTIIKIIDDFMEFYKIKDFGVVRILTVHYPKMYDENDKFNSAFFANIIQGFKDLRNTGVKKANNLGGYVLISAFISLLLFPDTYPSFEFDFRITEPMKLAITEQFRLATPGNVFDMSDYADAITHINFTSANDIFGNNSFTRGNITEHYSKKSRFK</sequence>
<accession>A0ACA9L8P4</accession>
<protein>
    <submittedName>
        <fullName evidence="1">17185_t:CDS:1</fullName>
    </submittedName>
</protein>
<keyword evidence="2" id="KW-1185">Reference proteome</keyword>
<name>A0ACA9L8P4_9GLOM</name>
<evidence type="ECO:0000313" key="2">
    <source>
        <dbReference type="Proteomes" id="UP000789702"/>
    </source>
</evidence>
<dbReference type="Proteomes" id="UP000789702">
    <property type="component" value="Unassembled WGS sequence"/>
</dbReference>
<gene>
    <name evidence="1" type="ORF">DHETER_LOCUS3564</name>
</gene>
<proteinExistence type="predicted"/>